<dbReference type="GO" id="GO:0016705">
    <property type="term" value="F:oxidoreductase activity, acting on paired donors, with incorporation or reduction of molecular oxygen"/>
    <property type="evidence" value="ECO:0007669"/>
    <property type="project" value="InterPro"/>
</dbReference>
<evidence type="ECO:0000256" key="4">
    <source>
        <dbReference type="ARBA" id="ARBA00022723"/>
    </source>
</evidence>
<dbReference type="Gene3D" id="1.10.630.10">
    <property type="entry name" value="Cytochrome P450"/>
    <property type="match status" value="1"/>
</dbReference>
<evidence type="ECO:0008006" key="11">
    <source>
        <dbReference type="Google" id="ProtNLM"/>
    </source>
</evidence>
<feature type="binding site" description="axial binding residue" evidence="7">
    <location>
        <position position="383"/>
    </location>
    <ligand>
        <name>heme</name>
        <dbReference type="ChEBI" id="CHEBI:30413"/>
    </ligand>
    <ligandPart>
        <name>Fe</name>
        <dbReference type="ChEBI" id="CHEBI:18248"/>
    </ligandPart>
</feature>
<keyword evidence="4 7" id="KW-0479">Metal-binding</keyword>
<keyword evidence="8" id="KW-0503">Monooxygenase</keyword>
<dbReference type="Proteomes" id="UP000308730">
    <property type="component" value="Unassembled WGS sequence"/>
</dbReference>
<accession>A0A4S4MSQ3</accession>
<dbReference type="PANTHER" id="PTHR24305">
    <property type="entry name" value="CYTOCHROME P450"/>
    <property type="match status" value="1"/>
</dbReference>
<comment type="pathway">
    <text evidence="2">Secondary metabolite biosynthesis.</text>
</comment>
<dbReference type="InterPro" id="IPR050121">
    <property type="entry name" value="Cytochrome_P450_monoxygenase"/>
</dbReference>
<evidence type="ECO:0000256" key="7">
    <source>
        <dbReference type="PIRSR" id="PIRSR602401-1"/>
    </source>
</evidence>
<evidence type="ECO:0000313" key="10">
    <source>
        <dbReference type="Proteomes" id="UP000308730"/>
    </source>
</evidence>
<evidence type="ECO:0000256" key="1">
    <source>
        <dbReference type="ARBA" id="ARBA00001971"/>
    </source>
</evidence>
<evidence type="ECO:0000256" key="5">
    <source>
        <dbReference type="ARBA" id="ARBA00023002"/>
    </source>
</evidence>
<dbReference type="AlphaFoldDB" id="A0A4S4MSQ3"/>
<reference evidence="9 10" key="1">
    <citation type="submission" date="2019-02" db="EMBL/GenBank/DDBJ databases">
        <title>Genome sequencing of the rare red list fungi Antrodiella citrinella (Flaviporus citrinellus).</title>
        <authorList>
            <person name="Buettner E."/>
            <person name="Kellner H."/>
        </authorList>
    </citation>
    <scope>NUCLEOTIDE SEQUENCE [LARGE SCALE GENOMIC DNA]</scope>
    <source>
        <strain evidence="9 10">DSM 108506</strain>
    </source>
</reference>
<dbReference type="OrthoDB" id="1470350at2759"/>
<dbReference type="InterPro" id="IPR017972">
    <property type="entry name" value="Cyt_P450_CS"/>
</dbReference>
<comment type="caution">
    <text evidence="9">The sequence shown here is derived from an EMBL/GenBank/DDBJ whole genome shotgun (WGS) entry which is preliminary data.</text>
</comment>
<dbReference type="GO" id="GO:0005506">
    <property type="term" value="F:iron ion binding"/>
    <property type="evidence" value="ECO:0007669"/>
    <property type="project" value="InterPro"/>
</dbReference>
<dbReference type="PRINTS" id="PR00463">
    <property type="entry name" value="EP450I"/>
</dbReference>
<evidence type="ECO:0000256" key="6">
    <source>
        <dbReference type="ARBA" id="ARBA00023004"/>
    </source>
</evidence>
<dbReference type="Pfam" id="PF00067">
    <property type="entry name" value="p450"/>
    <property type="match status" value="1"/>
</dbReference>
<dbReference type="PRINTS" id="PR00385">
    <property type="entry name" value="P450"/>
</dbReference>
<keyword evidence="10" id="KW-1185">Reference proteome</keyword>
<keyword evidence="6 7" id="KW-0408">Iron</keyword>
<keyword evidence="5 8" id="KW-0560">Oxidoreductase</keyword>
<dbReference type="PANTHER" id="PTHR24305:SF157">
    <property type="entry name" value="N-ACETYLTRYPTOPHAN 6-HYDROXYLASE IVOC-RELATED"/>
    <property type="match status" value="1"/>
</dbReference>
<dbReference type="CDD" id="cd11062">
    <property type="entry name" value="CYP58-like"/>
    <property type="match status" value="1"/>
</dbReference>
<gene>
    <name evidence="9" type="ORF">EUX98_g5346</name>
</gene>
<dbReference type="GO" id="GO:0020037">
    <property type="term" value="F:heme binding"/>
    <property type="evidence" value="ECO:0007669"/>
    <property type="project" value="InterPro"/>
</dbReference>
<proteinExistence type="inferred from homology"/>
<protein>
    <recommendedName>
        <fullName evidence="11">Cytochrome P450</fullName>
    </recommendedName>
</protein>
<dbReference type="GO" id="GO:0004497">
    <property type="term" value="F:monooxygenase activity"/>
    <property type="evidence" value="ECO:0007669"/>
    <property type="project" value="UniProtKB-KW"/>
</dbReference>
<evidence type="ECO:0000256" key="3">
    <source>
        <dbReference type="ARBA" id="ARBA00010617"/>
    </source>
</evidence>
<evidence type="ECO:0000256" key="8">
    <source>
        <dbReference type="RuleBase" id="RU000461"/>
    </source>
</evidence>
<comment type="cofactor">
    <cofactor evidence="1 7">
        <name>heme</name>
        <dbReference type="ChEBI" id="CHEBI:30413"/>
    </cofactor>
</comment>
<evidence type="ECO:0000256" key="2">
    <source>
        <dbReference type="ARBA" id="ARBA00005179"/>
    </source>
</evidence>
<dbReference type="InterPro" id="IPR036396">
    <property type="entry name" value="Cyt_P450_sf"/>
</dbReference>
<dbReference type="EMBL" id="SGPM01000154">
    <property type="protein sequence ID" value="THH28845.1"/>
    <property type="molecule type" value="Genomic_DNA"/>
</dbReference>
<name>A0A4S4MSQ3_9APHY</name>
<dbReference type="InterPro" id="IPR001128">
    <property type="entry name" value="Cyt_P450"/>
</dbReference>
<comment type="similarity">
    <text evidence="3 8">Belongs to the cytochrome P450 family.</text>
</comment>
<dbReference type="PROSITE" id="PS00086">
    <property type="entry name" value="CYTOCHROME_P450"/>
    <property type="match status" value="1"/>
</dbReference>
<evidence type="ECO:0000313" key="9">
    <source>
        <dbReference type="EMBL" id="THH28845.1"/>
    </source>
</evidence>
<dbReference type="SUPFAM" id="SSF48264">
    <property type="entry name" value="Cytochrome P450"/>
    <property type="match status" value="1"/>
</dbReference>
<keyword evidence="7 8" id="KW-0349">Heme</keyword>
<organism evidence="9 10">
    <name type="scientific">Antrodiella citrinella</name>
    <dbReference type="NCBI Taxonomy" id="2447956"/>
    <lineage>
        <taxon>Eukaryota</taxon>
        <taxon>Fungi</taxon>
        <taxon>Dikarya</taxon>
        <taxon>Basidiomycota</taxon>
        <taxon>Agaricomycotina</taxon>
        <taxon>Agaricomycetes</taxon>
        <taxon>Polyporales</taxon>
        <taxon>Steccherinaceae</taxon>
        <taxon>Antrodiella</taxon>
    </lineage>
</organism>
<dbReference type="InterPro" id="IPR002401">
    <property type="entry name" value="Cyt_P450_E_grp-I"/>
</dbReference>
<sequence>MFEVHATYGNVVRIAPNELHFSDPDAYNELYHPSRRWLKEEILYGSVVNGTSTWNFLSYAAAKKRREILLSHFSRKSVIELQHLVQERLDILCDAISRQFAVGKSSDFTHAFKCFSLDTITSVCFAKPVNATLAPDFKDPMVLAMDMSLDFMQVFVFFPIVRKVMAYIPPAALVAINKSLKGYVELRKIIAQQIKDILSDPSVLSDASHPIIYHSLLDFKDKHASNNNLGFDDLNEEAFVLIFAGSDTTSNTLSTGIIHSIENKTVYKTLKEELLAVWPVLEEKPTYEVLERLPYLTAVIKESLRMSHGVASPPIRKVPSEGGTISGHAIPGGTTVGMSACMVHYSESVFSEARTFNPERWLGSDARDLETYLVAFSKGPRACVGMNLGYCELYLVFANIFRRFDMELDGVSTADLKWVDLYVPAHIGPDMRVRARPVES</sequence>